<feature type="region of interest" description="Disordered" evidence="1">
    <location>
        <begin position="51"/>
        <end position="77"/>
    </location>
</feature>
<dbReference type="EMBL" id="JAACJN010000331">
    <property type="protein sequence ID" value="KAF5347696.1"/>
    <property type="molecule type" value="Genomic_DNA"/>
</dbReference>
<accession>A0A8H5FSN7</accession>
<dbReference type="Proteomes" id="UP000518752">
    <property type="component" value="Unassembled WGS sequence"/>
</dbReference>
<dbReference type="AlphaFoldDB" id="A0A8H5FSN7"/>
<evidence type="ECO:0000313" key="2">
    <source>
        <dbReference type="EMBL" id="KAF5347696.1"/>
    </source>
</evidence>
<name>A0A8H5FSN7_9AGAR</name>
<sequence length="77" mass="8342">MFNQIVLKADGGEMDNDCVKALVRCKSWLGEGHGATEFVAGGLHLGEPFSPTPGLRNMVTEPAKKDGKQYDPRKQAP</sequence>
<comment type="caution">
    <text evidence="2">The sequence shown here is derived from an EMBL/GenBank/DDBJ whole genome shotgun (WGS) entry which is preliminary data.</text>
</comment>
<gene>
    <name evidence="2" type="ORF">D9757_013499</name>
</gene>
<protein>
    <submittedName>
        <fullName evidence="2">Uncharacterized protein</fullName>
    </submittedName>
</protein>
<proteinExistence type="predicted"/>
<reference evidence="2 3" key="1">
    <citation type="journal article" date="2020" name="ISME J.">
        <title>Uncovering the hidden diversity of litter-decomposition mechanisms in mushroom-forming fungi.</title>
        <authorList>
            <person name="Floudas D."/>
            <person name="Bentzer J."/>
            <person name="Ahren D."/>
            <person name="Johansson T."/>
            <person name="Persson P."/>
            <person name="Tunlid A."/>
        </authorList>
    </citation>
    <scope>NUCLEOTIDE SEQUENCE [LARGE SCALE GENOMIC DNA]</scope>
    <source>
        <strain evidence="2 3">CBS 406.79</strain>
    </source>
</reference>
<feature type="compositionally biased region" description="Basic and acidic residues" evidence="1">
    <location>
        <begin position="62"/>
        <end position="77"/>
    </location>
</feature>
<organism evidence="2 3">
    <name type="scientific">Collybiopsis confluens</name>
    <dbReference type="NCBI Taxonomy" id="2823264"/>
    <lineage>
        <taxon>Eukaryota</taxon>
        <taxon>Fungi</taxon>
        <taxon>Dikarya</taxon>
        <taxon>Basidiomycota</taxon>
        <taxon>Agaricomycotina</taxon>
        <taxon>Agaricomycetes</taxon>
        <taxon>Agaricomycetidae</taxon>
        <taxon>Agaricales</taxon>
        <taxon>Marasmiineae</taxon>
        <taxon>Omphalotaceae</taxon>
        <taxon>Collybiopsis</taxon>
    </lineage>
</organism>
<evidence type="ECO:0000256" key="1">
    <source>
        <dbReference type="SAM" id="MobiDB-lite"/>
    </source>
</evidence>
<evidence type="ECO:0000313" key="3">
    <source>
        <dbReference type="Proteomes" id="UP000518752"/>
    </source>
</evidence>
<keyword evidence="3" id="KW-1185">Reference proteome</keyword>